<dbReference type="InterPro" id="IPR013325">
    <property type="entry name" value="RNA_pol_sigma_r2"/>
</dbReference>
<dbReference type="NCBIfam" id="TIGR02937">
    <property type="entry name" value="sigma70-ECF"/>
    <property type="match status" value="1"/>
</dbReference>
<dbReference type="InterPro" id="IPR013324">
    <property type="entry name" value="RNA_pol_sigma_r3/r4-like"/>
</dbReference>
<dbReference type="RefSeq" id="WP_183428839.1">
    <property type="nucleotide sequence ID" value="NZ_JACHVP010000005.1"/>
</dbReference>
<evidence type="ECO:0000256" key="5">
    <source>
        <dbReference type="ARBA" id="ARBA00023163"/>
    </source>
</evidence>
<dbReference type="Proteomes" id="UP000538196">
    <property type="component" value="Unassembled WGS sequence"/>
</dbReference>
<evidence type="ECO:0000259" key="7">
    <source>
        <dbReference type="Pfam" id="PF08281"/>
    </source>
</evidence>
<protein>
    <submittedName>
        <fullName evidence="8">RNA polymerase sigma-70 factor (ECF subfamily)</fullName>
    </submittedName>
</protein>
<evidence type="ECO:0000256" key="2">
    <source>
        <dbReference type="ARBA" id="ARBA00011344"/>
    </source>
</evidence>
<dbReference type="InterPro" id="IPR014284">
    <property type="entry name" value="RNA_pol_sigma-70_dom"/>
</dbReference>
<comment type="subunit">
    <text evidence="2">Interacts transiently with the RNA polymerase catalytic core formed by RpoA, RpoB, RpoC and RpoZ (2 alpha, 1 beta, 1 beta' and 1 omega subunit) to form the RNA polymerase holoenzyme that can initiate transcription.</text>
</comment>
<gene>
    <name evidence="8" type="ORF">FHX33_003733</name>
</gene>
<keyword evidence="4" id="KW-0731">Sigma factor</keyword>
<keyword evidence="3" id="KW-0805">Transcription regulation</keyword>
<evidence type="ECO:0000256" key="3">
    <source>
        <dbReference type="ARBA" id="ARBA00023015"/>
    </source>
</evidence>
<dbReference type="Pfam" id="PF08281">
    <property type="entry name" value="Sigma70_r4_2"/>
    <property type="match status" value="1"/>
</dbReference>
<evidence type="ECO:0000313" key="8">
    <source>
        <dbReference type="EMBL" id="MBB2968951.1"/>
    </source>
</evidence>
<feature type="domain" description="RNA polymerase sigma-70 region 2" evidence="6">
    <location>
        <begin position="12"/>
        <end position="75"/>
    </location>
</feature>
<organism evidence="8 9">
    <name type="scientific">Leifsonia aquatica</name>
    <name type="common">Corynebacterium aquaticum</name>
    <dbReference type="NCBI Taxonomy" id="144185"/>
    <lineage>
        <taxon>Bacteria</taxon>
        <taxon>Bacillati</taxon>
        <taxon>Actinomycetota</taxon>
        <taxon>Actinomycetes</taxon>
        <taxon>Micrococcales</taxon>
        <taxon>Microbacteriaceae</taxon>
        <taxon>Leifsonia</taxon>
    </lineage>
</organism>
<dbReference type="Gene3D" id="1.10.1740.10">
    <property type="match status" value="1"/>
</dbReference>
<sequence>MPIDEDALAEAFEQRRPRLRAVATRLLGSTAEADDVLQDAWLKLALADTDSIQNLDAWLTTVVSRLSLDVLRSARVVKADRWNVEAWESVSTDADADPAAIAAGNERVAVALLTVLDLLSPTERLAFLLHDVFGQPFDEIAPLVDRSPAATRQLVSRARRRVRASEQEPRADGRRGRAVVDAWLRAVQEGDLAGLLALLDEHAVLDADYGSSTVQLAGAAEIADSARTAAHLASHSLPVLIGGRPGVAAVLHGRVVSLMAFDLGADERIVGLDVLADPRRLAELDPGALAAGR</sequence>
<dbReference type="GO" id="GO:0006352">
    <property type="term" value="P:DNA-templated transcription initiation"/>
    <property type="evidence" value="ECO:0007669"/>
    <property type="project" value="InterPro"/>
</dbReference>
<reference evidence="8 9" key="1">
    <citation type="submission" date="2020-08" db="EMBL/GenBank/DDBJ databases">
        <title>Sequencing the genomes of 1000 actinobacteria strains.</title>
        <authorList>
            <person name="Klenk H.-P."/>
        </authorList>
    </citation>
    <scope>NUCLEOTIDE SEQUENCE [LARGE SCALE GENOMIC DNA]</scope>
    <source>
        <strain evidence="8 9">DSM 20146</strain>
    </source>
</reference>
<keyword evidence="5" id="KW-0804">Transcription</keyword>
<dbReference type="GO" id="GO:0016987">
    <property type="term" value="F:sigma factor activity"/>
    <property type="evidence" value="ECO:0007669"/>
    <property type="project" value="UniProtKB-KW"/>
</dbReference>
<comment type="similarity">
    <text evidence="1">Belongs to the sigma-70 factor family. ECF subfamily.</text>
</comment>
<dbReference type="Pfam" id="PF04542">
    <property type="entry name" value="Sigma70_r2"/>
    <property type="match status" value="1"/>
</dbReference>
<dbReference type="PANTHER" id="PTHR30173">
    <property type="entry name" value="SIGMA 19 FACTOR"/>
    <property type="match status" value="1"/>
</dbReference>
<feature type="domain" description="RNA polymerase sigma factor 70 region 4 type 2" evidence="7">
    <location>
        <begin position="111"/>
        <end position="161"/>
    </location>
</feature>
<evidence type="ECO:0000256" key="1">
    <source>
        <dbReference type="ARBA" id="ARBA00010641"/>
    </source>
</evidence>
<dbReference type="PANTHER" id="PTHR30173:SF43">
    <property type="entry name" value="ECF RNA POLYMERASE SIGMA FACTOR SIGI-RELATED"/>
    <property type="match status" value="1"/>
</dbReference>
<dbReference type="Gene3D" id="3.10.450.50">
    <property type="match status" value="1"/>
</dbReference>
<name>A0A7W4UZ49_LEIAQ</name>
<dbReference type="Gene3D" id="1.10.10.10">
    <property type="entry name" value="Winged helix-like DNA-binding domain superfamily/Winged helix DNA-binding domain"/>
    <property type="match status" value="1"/>
</dbReference>
<proteinExistence type="inferred from homology"/>
<dbReference type="EMBL" id="JACHVP010000005">
    <property type="protein sequence ID" value="MBB2968951.1"/>
    <property type="molecule type" value="Genomic_DNA"/>
</dbReference>
<dbReference type="SUPFAM" id="SSF54427">
    <property type="entry name" value="NTF2-like"/>
    <property type="match status" value="1"/>
</dbReference>
<dbReference type="GO" id="GO:0003677">
    <property type="term" value="F:DNA binding"/>
    <property type="evidence" value="ECO:0007669"/>
    <property type="project" value="InterPro"/>
</dbReference>
<dbReference type="AlphaFoldDB" id="A0A7W4UZ49"/>
<dbReference type="SUPFAM" id="SSF88659">
    <property type="entry name" value="Sigma3 and sigma4 domains of RNA polymerase sigma factors"/>
    <property type="match status" value="1"/>
</dbReference>
<keyword evidence="9" id="KW-1185">Reference proteome</keyword>
<dbReference type="InterPro" id="IPR007627">
    <property type="entry name" value="RNA_pol_sigma70_r2"/>
</dbReference>
<accession>A0A7W4UZ49</accession>
<dbReference type="InterPro" id="IPR036388">
    <property type="entry name" value="WH-like_DNA-bd_sf"/>
</dbReference>
<comment type="caution">
    <text evidence="8">The sequence shown here is derived from an EMBL/GenBank/DDBJ whole genome shotgun (WGS) entry which is preliminary data.</text>
</comment>
<dbReference type="InterPro" id="IPR052704">
    <property type="entry name" value="ECF_Sigma-70_Domain"/>
</dbReference>
<dbReference type="InterPro" id="IPR013249">
    <property type="entry name" value="RNA_pol_sigma70_r4_t2"/>
</dbReference>
<dbReference type="InterPro" id="IPR032710">
    <property type="entry name" value="NTF2-like_dom_sf"/>
</dbReference>
<evidence type="ECO:0000259" key="6">
    <source>
        <dbReference type="Pfam" id="PF04542"/>
    </source>
</evidence>
<evidence type="ECO:0000313" key="9">
    <source>
        <dbReference type="Proteomes" id="UP000538196"/>
    </source>
</evidence>
<evidence type="ECO:0000256" key="4">
    <source>
        <dbReference type="ARBA" id="ARBA00023082"/>
    </source>
</evidence>
<dbReference type="SUPFAM" id="SSF88946">
    <property type="entry name" value="Sigma2 domain of RNA polymerase sigma factors"/>
    <property type="match status" value="1"/>
</dbReference>